<feature type="region of interest" description="Disordered" evidence="1">
    <location>
        <begin position="213"/>
        <end position="232"/>
    </location>
</feature>
<keyword evidence="2" id="KW-1133">Transmembrane helix</keyword>
<dbReference type="EMBL" id="MU006300">
    <property type="protein sequence ID" value="KAF2851884.1"/>
    <property type="molecule type" value="Genomic_DNA"/>
</dbReference>
<dbReference type="Proteomes" id="UP000799423">
    <property type="component" value="Unassembled WGS sequence"/>
</dbReference>
<protein>
    <submittedName>
        <fullName evidence="3">Uncharacterized protein</fullName>
    </submittedName>
</protein>
<feature type="compositionally biased region" description="Polar residues" evidence="1">
    <location>
        <begin position="404"/>
        <end position="424"/>
    </location>
</feature>
<evidence type="ECO:0000256" key="2">
    <source>
        <dbReference type="SAM" id="Phobius"/>
    </source>
</evidence>
<feature type="region of interest" description="Disordered" evidence="1">
    <location>
        <begin position="491"/>
        <end position="515"/>
    </location>
</feature>
<sequence length="630" mass="67417">MAGSDSGSSGADLPFNKSEDQPTVIDSSTRFPRRLLTLVTITILLNTLLWSSIICLAVSIYQIVSDPNDVTSIAPVVLTSTSALATVAYTIIHTVFSFKQKTWSLHQQHLSAIKKTDYVAVRMVVALCSLWLLTTGWNMIIVARRPLCEQSASGLQAWEYGPRCYVSRVGIAFAVIALVASCILFGVLATVRRPFEAHLLRFGLERPHNPLPTLLGSRKSSPTRRASFASEKHPLDHRRSVSAYTAGANFSIPDGDALDWNFRPPAATIHAPSPVRSLGLGIFTSGSIPPPIPSAYATLPRLQPLGTFAPLLYPWSSQHSLTVPPRLSGDSRNASFASSIVPAEYSASTMRALHPPQSAMGLASRSQQHLPSVGFAYHKQYSRSTVSLTRPHRLGTVTPAGSVDWSSRSGSTGPEQLSSLSSAEGGTGRNKTAPEVAETVQHSSLKLESDSTVVRKAVHTRTASAPASDAVCGADAPQQINRMAMGWKPQLAGQTDLPSQSKVDSGRNKPSVLTQSTSAGFLSSFSPDISPSDDDATFSDVYGDALNARKVARKPLPIRRSSSAGAIRLHADATTGAVDPAEAAAVMLSRMPKDIRLQGRRSSGGFLEGGQKKAKFEDVKNKPLPRIAIL</sequence>
<keyword evidence="4" id="KW-1185">Reference proteome</keyword>
<feature type="compositionally biased region" description="Polar residues" evidence="1">
    <location>
        <begin position="492"/>
        <end position="503"/>
    </location>
</feature>
<feature type="transmembrane region" description="Helical" evidence="2">
    <location>
        <begin position="35"/>
        <end position="61"/>
    </location>
</feature>
<evidence type="ECO:0000313" key="4">
    <source>
        <dbReference type="Proteomes" id="UP000799423"/>
    </source>
</evidence>
<feature type="compositionally biased region" description="Low complexity" evidence="1">
    <location>
        <begin position="1"/>
        <end position="12"/>
    </location>
</feature>
<dbReference type="OrthoDB" id="3944567at2759"/>
<feature type="transmembrane region" description="Helical" evidence="2">
    <location>
        <begin position="169"/>
        <end position="191"/>
    </location>
</feature>
<keyword evidence="2" id="KW-0812">Transmembrane</keyword>
<evidence type="ECO:0000256" key="1">
    <source>
        <dbReference type="SAM" id="MobiDB-lite"/>
    </source>
</evidence>
<dbReference type="AlphaFoldDB" id="A0A6A7B927"/>
<keyword evidence="2" id="KW-0472">Membrane</keyword>
<evidence type="ECO:0000313" key="3">
    <source>
        <dbReference type="EMBL" id="KAF2851884.1"/>
    </source>
</evidence>
<name>A0A6A7B927_9PLEO</name>
<proteinExistence type="predicted"/>
<feature type="region of interest" description="Disordered" evidence="1">
    <location>
        <begin position="388"/>
        <end position="448"/>
    </location>
</feature>
<feature type="transmembrane region" description="Helical" evidence="2">
    <location>
        <begin position="119"/>
        <end position="140"/>
    </location>
</feature>
<organism evidence="3 4">
    <name type="scientific">Plenodomus tracheiphilus IPT5</name>
    <dbReference type="NCBI Taxonomy" id="1408161"/>
    <lineage>
        <taxon>Eukaryota</taxon>
        <taxon>Fungi</taxon>
        <taxon>Dikarya</taxon>
        <taxon>Ascomycota</taxon>
        <taxon>Pezizomycotina</taxon>
        <taxon>Dothideomycetes</taxon>
        <taxon>Pleosporomycetidae</taxon>
        <taxon>Pleosporales</taxon>
        <taxon>Pleosporineae</taxon>
        <taxon>Leptosphaeriaceae</taxon>
        <taxon>Plenodomus</taxon>
    </lineage>
</organism>
<feature type="region of interest" description="Disordered" evidence="1">
    <location>
        <begin position="1"/>
        <end position="24"/>
    </location>
</feature>
<reference evidence="3" key="1">
    <citation type="submission" date="2020-01" db="EMBL/GenBank/DDBJ databases">
        <authorList>
            <consortium name="DOE Joint Genome Institute"/>
            <person name="Haridas S."/>
            <person name="Albert R."/>
            <person name="Binder M."/>
            <person name="Bloem J."/>
            <person name="Labutti K."/>
            <person name="Salamov A."/>
            <person name="Andreopoulos B."/>
            <person name="Baker S.E."/>
            <person name="Barry K."/>
            <person name="Bills G."/>
            <person name="Bluhm B.H."/>
            <person name="Cannon C."/>
            <person name="Castanera R."/>
            <person name="Culley D.E."/>
            <person name="Daum C."/>
            <person name="Ezra D."/>
            <person name="Gonzalez J.B."/>
            <person name="Henrissat B."/>
            <person name="Kuo A."/>
            <person name="Liang C."/>
            <person name="Lipzen A."/>
            <person name="Lutzoni F."/>
            <person name="Magnuson J."/>
            <person name="Mondo S."/>
            <person name="Nolan M."/>
            <person name="Ohm R."/>
            <person name="Pangilinan J."/>
            <person name="Park H.-J."/>
            <person name="Ramirez L."/>
            <person name="Alfaro M."/>
            <person name="Sun H."/>
            <person name="Tritt A."/>
            <person name="Yoshinaga Y."/>
            <person name="Zwiers L.-H."/>
            <person name="Turgeon B.G."/>
            <person name="Goodwin S.B."/>
            <person name="Spatafora J.W."/>
            <person name="Crous P.W."/>
            <person name="Grigoriev I.V."/>
        </authorList>
    </citation>
    <scope>NUCLEOTIDE SEQUENCE</scope>
    <source>
        <strain evidence="3">IPT5</strain>
    </source>
</reference>
<accession>A0A6A7B927</accession>
<feature type="transmembrane region" description="Helical" evidence="2">
    <location>
        <begin position="73"/>
        <end position="98"/>
    </location>
</feature>
<gene>
    <name evidence="3" type="ORF">T440DRAFT_46451</name>
</gene>